<organism evidence="2 3">
    <name type="scientific">Chryseobacterium carnipullorum</name>
    <dbReference type="NCBI Taxonomy" id="1124835"/>
    <lineage>
        <taxon>Bacteria</taxon>
        <taxon>Pseudomonadati</taxon>
        <taxon>Bacteroidota</taxon>
        <taxon>Flavobacteriia</taxon>
        <taxon>Flavobacteriales</taxon>
        <taxon>Weeksellaceae</taxon>
        <taxon>Chryseobacterium group</taxon>
        <taxon>Chryseobacterium</taxon>
    </lineage>
</organism>
<dbReference type="SUPFAM" id="SSF52540">
    <property type="entry name" value="P-loop containing nucleoside triphosphate hydrolases"/>
    <property type="match status" value="1"/>
</dbReference>
<dbReference type="InterPro" id="IPR003593">
    <property type="entry name" value="AAA+_ATPase"/>
</dbReference>
<keyword evidence="2" id="KW-0547">Nucleotide-binding</keyword>
<gene>
    <name evidence="2" type="ORF">EG346_15750</name>
</gene>
<protein>
    <submittedName>
        <fullName evidence="2">ATP-binding protein</fullName>
    </submittedName>
</protein>
<evidence type="ECO:0000313" key="2">
    <source>
        <dbReference type="EMBL" id="AZA49540.1"/>
    </source>
</evidence>
<feature type="domain" description="AAA+ ATPase" evidence="1">
    <location>
        <begin position="311"/>
        <end position="481"/>
    </location>
</feature>
<dbReference type="GO" id="GO:0005524">
    <property type="term" value="F:ATP binding"/>
    <property type="evidence" value="ECO:0007669"/>
    <property type="project" value="UniProtKB-KW"/>
</dbReference>
<dbReference type="SMART" id="SM00382">
    <property type="entry name" value="AAA"/>
    <property type="match status" value="1"/>
</dbReference>
<dbReference type="EMBL" id="CP033920">
    <property type="protein sequence ID" value="AZA49540.1"/>
    <property type="molecule type" value="Genomic_DNA"/>
</dbReference>
<proteinExistence type="predicted"/>
<sequence length="2155" mass="251566">MVDTKRISDADLSSAGDDFHILWTIKKSLELLNFDKQGLKALTIEGFETNLSKKLDPTGEMFLGIDLTEYFGGKNFATADSILISQLKYSTRRAGENFTFSKLYEGKKSKSFHGSIVHRLANVFKKFLDEFGRDKVLQKIKIKLVSNRNVNQSNLNQIIKVQDFLKTNKRALSFTKVYSELPELNKDAFGKLHKASGLNLTEFTDFVRLLDFNDCGSNSRQLLKLELINSISKNSIKSKGQFNSLFQLVWSKMMPESEDSRTIGVIDVIASFGFSAIENLFPVSQNFEKNLFTVEREQLKDIIAVIDTNGSYHPICLHGGAGIGKSTIVNQIKNSVPDYCKSILFDSYGAGKYQNPEDKRHLHKNAFVQLANELAKSLGTEFLLLQNESDDVYLNEFKRRIREGVGILRSRNTKAYLLLIIDAADNSVTAAESFGERSFVQDLVNMEIPEGCHVVVTSRTYRKDSLKLPVKKHLDYELRPFSLEETTEFAKINFKNITKREILEFHQFTHGIPRVQFYSMSLQKQGIKQVINYLKPNGKVVENLILDKIEDAIVKLGENNRSLVDDFFKLLIMLPRPVPIDYIAEIMNVKVAFLQDLAADIWNGLVLENNHFYFRDEDFENYIRQAYASSLEEHQNIANLFLLNSDKDEYASTNLGAILYSSGLKTELIDIVLDRKFLDFPKDPIRNREVYINRTKLALNASVENEHDINYFKLLFIAAQESKTDRGLTNLLINFPDLVLRFGDQNSLARLQMKTEERTWAGSFHLKLAGINSRKPENREITIKHLKTATEWLIWRKTKSGEDLRHFPVSSLDIAFEAEAFLKLYGIEKMLERLTRWSPIESKISAAKHLIENIVSYSSESEIAEWLKYNKFRIDEKIFISCKLFQYNLPINFDLPQLTKDLSRVLSLRKKNFSKVFCEFVVEFCGILSYYKVDSGVIIDYLMRIDSKQLNRVPFFNDDRFDDESRSIEIFLKKDCLLLSLQNVDKILEDYYPSNFRNLDKIEDYDQRKIVERDKKEFVTFFKYAVPIYQLHSDFLTKRFEVSELIDLFRKICSDIQSDYDFKHQFGYWANSRFVFLAVKLAKTCIHFDDEGVLMQLIIDSFDKQTDQLKLRFEILKTIILRKKYLKFSFKLLHQAKQIIQESHVSANESTENYLQCLLLSSKINDTLSKDFFDKAIKSVSEIDIEAFAQIRCIYELSQIGIVNENSKLAYDFARFIEYCDIKLGIYEKKGFPYAEGLLGIGNIDKSSMFPTLCRWHHRNVIKLGGPIITLLKKAMEIGYIDHITAAALIPLKTNYSWRSLEDLYKMIIAKIDITGKTEIKNKFVKSEFRDLRMQKDKHYSKEIYDQVKPGQFIDDNLLKEIKEYVDFLDSLETKPEDSKSKNIDNKQDHHNINLATLDFTSVKELERAIDHIIVNSESFNNRSIINSFFADIVEHCEVEDQVLFLNSVVEVSSDLLEYYTLENILEKAFEEWEFYPDIKNWKKNNFEKVLISRLHQFDYGSSLNIFSIKSIAKLFSIDDTSLEITIRKILPQKIDLLSDESIYSSFELVKNTLSKDKNEELLEWIIKRWISPIQPDIADGLWTEELRPSSDFNENIADMMRFILGHPDKRLRWRGIHSLRKMVNLGNTDIFEILLKKQNEKSCLPFQEKNYMFYWMSSKLYLWIALDRISKENPDKFLHLKDIFYQELLSNDLPHVLIRHYIKKCCLNLYTFDKSLFKDDELDSIQQVNNSKLEMLEEKRYARKQRNYARSDSDSWRFRFSSLDTLPYWYDKVGDPFNLSEYDVADVADKIIAEDWGYVGNPNEDDFIRNQLYNGDWHLTRNDHGSNPEVEDVSIYWQYHSMYCAANFLLENEPFVKNDHFDGREDWEDWLKSEANAFDNLWLSDLRDPLPLKKKYWKEGANKFDKIWRDQIQEDDFDSVVGFLDQTDSFFYVYGGITLYVGANQESVSIISNLVSSDKSDALLRALHTTKDSYDYYFPLAKSTSEDEDDDGAIGEKDFLLKGWIREFKSEYEGLDSQDELFNNNQKGSLVLDEGLQKRYDVTYDESYKMGYAKNSLISLFENWNEISNDEHRNRKYNTGVESSGSILKISKEFLVEFLKQEKKDLILRCIIDRQLEERHYRERDSDNRYQVKLYLIKANGTVKTLRGVNYKIG</sequence>
<dbReference type="OrthoDB" id="4770405at2"/>
<dbReference type="Gene3D" id="3.40.50.300">
    <property type="entry name" value="P-loop containing nucleotide triphosphate hydrolases"/>
    <property type="match status" value="1"/>
</dbReference>
<reference evidence="3" key="1">
    <citation type="submission" date="2018-11" db="EMBL/GenBank/DDBJ databases">
        <title>Proposal to divide the Flavobacteriaceae and reorganize its genera based on Amino Acid Identity values calculated from whole genome sequences.</title>
        <authorList>
            <person name="Nicholson A.C."/>
            <person name="Gulvik C.A."/>
            <person name="Whitney A.M."/>
            <person name="Humrighouse B.W."/>
            <person name="Bell M."/>
            <person name="Holmes B."/>
            <person name="Steigerwalt A.G."/>
            <person name="Villarma A."/>
            <person name="Sheth M."/>
            <person name="Batra D."/>
            <person name="Pryor J."/>
            <person name="Bernardet J.-F."/>
            <person name="Hugo C."/>
            <person name="Kampfer P."/>
            <person name="Newman J."/>
            <person name="McQuiston J.R."/>
        </authorList>
    </citation>
    <scope>NUCLEOTIDE SEQUENCE [LARGE SCALE GENOMIC DNA]</scope>
    <source>
        <strain evidence="3">G0188</strain>
    </source>
</reference>
<dbReference type="KEGG" id="ccau:EG346_15750"/>
<evidence type="ECO:0000313" key="3">
    <source>
        <dbReference type="Proteomes" id="UP000273270"/>
    </source>
</evidence>
<keyword evidence="3" id="KW-1185">Reference proteome</keyword>
<dbReference type="InterPro" id="IPR027417">
    <property type="entry name" value="P-loop_NTPase"/>
</dbReference>
<name>A0A3G6M1Q3_CHRCU</name>
<accession>A0A3G6M1Q3</accession>
<dbReference type="RefSeq" id="WP_123879860.1">
    <property type="nucleotide sequence ID" value="NZ_CP033920.1"/>
</dbReference>
<evidence type="ECO:0000259" key="1">
    <source>
        <dbReference type="SMART" id="SM00382"/>
    </source>
</evidence>
<dbReference type="Proteomes" id="UP000273270">
    <property type="component" value="Chromosome"/>
</dbReference>
<keyword evidence="2" id="KW-0067">ATP-binding</keyword>